<evidence type="ECO:0000256" key="1">
    <source>
        <dbReference type="SAM" id="MobiDB-lite"/>
    </source>
</evidence>
<dbReference type="EMBL" id="REGW02000008">
    <property type="protein sequence ID" value="KAE8292777.1"/>
    <property type="molecule type" value="Genomic_DNA"/>
</dbReference>
<evidence type="ECO:0000313" key="3">
    <source>
        <dbReference type="Proteomes" id="UP000424527"/>
    </source>
</evidence>
<feature type="region of interest" description="Disordered" evidence="1">
    <location>
        <begin position="50"/>
        <end position="80"/>
    </location>
</feature>
<protein>
    <submittedName>
        <fullName evidence="2">Pleckstrin-like proteiny domain-containing family G member 5</fullName>
    </submittedName>
</protein>
<name>A0A6G0IN64_LARCR</name>
<comment type="caution">
    <text evidence="2">The sequence shown here is derived from an EMBL/GenBank/DDBJ whole genome shotgun (WGS) entry which is preliminary data.</text>
</comment>
<sequence>MLPPQVGSQQSVVQSSKPRRRPHVQPRPHCLQRLSKLALSRSEDNLLQRLHGETPTSNTHCSEVQDQSQCREMDPTPLAHSRSLSELGQNWLELFSSDLDQSDDCLSLSMPAAKLCANLRRAEARHGHTAPARPQETNESPSNSSDGETAPSACVIRKSESTASSSSGEASPKKRKSPAQQHKKLTLAQLYKIRTTLVLNSTLTASEV</sequence>
<gene>
    <name evidence="2" type="ORF">D5F01_LYC07869</name>
</gene>
<accession>A0A6G0IN64</accession>
<reference evidence="2 3" key="1">
    <citation type="submission" date="2019-07" db="EMBL/GenBank/DDBJ databases">
        <title>Chromosome genome assembly for large yellow croaker.</title>
        <authorList>
            <person name="Xiao S."/>
        </authorList>
    </citation>
    <scope>NUCLEOTIDE SEQUENCE [LARGE SCALE GENOMIC DNA]</scope>
    <source>
        <strain evidence="2">JMULYC20181020</strain>
        <tissue evidence="2">Muscle</tissue>
    </source>
</reference>
<evidence type="ECO:0000313" key="2">
    <source>
        <dbReference type="EMBL" id="KAE8292777.1"/>
    </source>
</evidence>
<feature type="compositionally biased region" description="Low complexity" evidence="1">
    <location>
        <begin position="161"/>
        <end position="170"/>
    </location>
</feature>
<proteinExistence type="predicted"/>
<feature type="compositionally biased region" description="Polar residues" evidence="1">
    <location>
        <begin position="135"/>
        <end position="147"/>
    </location>
</feature>
<organism evidence="2 3">
    <name type="scientific">Larimichthys crocea</name>
    <name type="common">Large yellow croaker</name>
    <name type="synonym">Pseudosciaena crocea</name>
    <dbReference type="NCBI Taxonomy" id="215358"/>
    <lineage>
        <taxon>Eukaryota</taxon>
        <taxon>Metazoa</taxon>
        <taxon>Chordata</taxon>
        <taxon>Craniata</taxon>
        <taxon>Vertebrata</taxon>
        <taxon>Euteleostomi</taxon>
        <taxon>Actinopterygii</taxon>
        <taxon>Neopterygii</taxon>
        <taxon>Teleostei</taxon>
        <taxon>Neoteleostei</taxon>
        <taxon>Acanthomorphata</taxon>
        <taxon>Eupercaria</taxon>
        <taxon>Sciaenidae</taxon>
        <taxon>Larimichthys</taxon>
    </lineage>
</organism>
<keyword evidence="3" id="KW-1185">Reference proteome</keyword>
<feature type="region of interest" description="Disordered" evidence="1">
    <location>
        <begin position="125"/>
        <end position="183"/>
    </location>
</feature>
<feature type="compositionally biased region" description="Polar residues" evidence="1">
    <location>
        <begin position="54"/>
        <end position="68"/>
    </location>
</feature>
<feature type="compositionally biased region" description="Low complexity" evidence="1">
    <location>
        <begin position="1"/>
        <end position="16"/>
    </location>
</feature>
<feature type="compositionally biased region" description="Basic residues" evidence="1">
    <location>
        <begin position="17"/>
        <end position="26"/>
    </location>
</feature>
<feature type="region of interest" description="Disordered" evidence="1">
    <location>
        <begin position="1"/>
        <end position="34"/>
    </location>
</feature>
<feature type="compositionally biased region" description="Basic residues" evidence="1">
    <location>
        <begin position="173"/>
        <end position="183"/>
    </location>
</feature>
<dbReference type="AlphaFoldDB" id="A0A6G0IN64"/>
<dbReference type="Proteomes" id="UP000424527">
    <property type="component" value="Unassembled WGS sequence"/>
</dbReference>